<dbReference type="Gene3D" id="3.30.370.20">
    <property type="match status" value="1"/>
</dbReference>
<dbReference type="AlphaFoldDB" id="A0AAQ3C6B4"/>
<dbReference type="EMBL" id="CP118390">
    <property type="protein sequence ID" value="WDU92160.1"/>
    <property type="molecule type" value="Genomic_DNA"/>
</dbReference>
<dbReference type="Pfam" id="PF07922">
    <property type="entry name" value="Glyco_transf_52"/>
    <property type="match status" value="1"/>
</dbReference>
<dbReference type="Proteomes" id="UP001223683">
    <property type="component" value="Chromosome"/>
</dbReference>
<dbReference type="GeneID" id="72528072"/>
<accession>A0AAQ3C6B4</accession>
<name>A0AAQ3C6B4_EDWPI</name>
<dbReference type="InterPro" id="IPR012477">
    <property type="entry name" value="Glyco_transf_52"/>
</dbReference>
<gene>
    <name evidence="1" type="ORF">PWJ79_05880</name>
</gene>
<proteinExistence type="predicted"/>
<sequence length="311" mass="36345">MDLYICLTPLQTLIAEKIKQKKDADAQLFYFFAKDNEVNRKYYADLGKHMVESRAFFAPLKVKTFIDIYRFVKNKSFDTIYFANIDHPFIHYVLSYGNFKRIETFDDGTVNISYNGRYYNDVAQKRWKLVVHTLLRRKFDKHRILNESCLHHTIYKDRKNIIQNTQLVNLFNIDDSNHIVSNGEVSLFLGGIYSEMLSGKNYVAKLEKSILEFLEKNNNTYYIPHPRERVMLFNGFFLPSEYDNIIAEHVIILLCKKYAKINVYGMASSVQFNMFDMPKVNCIAVKAKHIDAVTSENIAKLMAMGSPCIEI</sequence>
<evidence type="ECO:0000313" key="2">
    <source>
        <dbReference type="Proteomes" id="UP001223683"/>
    </source>
</evidence>
<organism evidence="1 2">
    <name type="scientific">Edwardsiella piscicida</name>
    <dbReference type="NCBI Taxonomy" id="1263550"/>
    <lineage>
        <taxon>Bacteria</taxon>
        <taxon>Pseudomonadati</taxon>
        <taxon>Pseudomonadota</taxon>
        <taxon>Gammaproteobacteria</taxon>
        <taxon>Enterobacterales</taxon>
        <taxon>Hafniaceae</taxon>
        <taxon>Edwardsiella</taxon>
    </lineage>
</organism>
<reference evidence="1" key="1">
    <citation type="submission" date="2022-10" db="EMBL/GenBank/DDBJ databases">
        <title>Complete genome of Ep21-8.</title>
        <authorList>
            <person name="Kang Y.-R."/>
            <person name="Kim D.-H."/>
        </authorList>
    </citation>
    <scope>NUCLEOTIDE SEQUENCE</scope>
    <source>
        <strain evidence="1">Ep21-8</strain>
    </source>
</reference>
<dbReference type="RefSeq" id="WP_034168007.1">
    <property type="nucleotide sequence ID" value="NC_013508.1"/>
</dbReference>
<protein>
    <submittedName>
        <fullName evidence="1">Glycosyltransferase family 52</fullName>
    </submittedName>
</protein>
<evidence type="ECO:0000313" key="1">
    <source>
        <dbReference type="EMBL" id="WDU92160.1"/>
    </source>
</evidence>